<comment type="similarity">
    <text evidence="2">Belongs to the VPS25 family.</text>
</comment>
<dbReference type="InterPro" id="IPR014041">
    <property type="entry name" value="ESCRT-II_cplx_Vps25-sub_N"/>
</dbReference>
<protein>
    <recommendedName>
        <fullName evidence="3">Vacuolar protein-sorting-associated protein 25</fullName>
    </recommendedName>
    <alternativeName>
        <fullName evidence="7">ESCRT-II complex subunit VPS25</fullName>
    </alternativeName>
</protein>
<dbReference type="KEGG" id="ela:UCREL1_2487"/>
<dbReference type="HOGENOM" id="CLU_087657_0_1_1"/>
<proteinExistence type="inferred from homology"/>
<dbReference type="AlphaFoldDB" id="M7T0Y0"/>
<organism evidence="9 10">
    <name type="scientific">Eutypa lata (strain UCR-EL1)</name>
    <name type="common">Grapevine dieback disease fungus</name>
    <name type="synonym">Eutypa armeniacae</name>
    <dbReference type="NCBI Taxonomy" id="1287681"/>
    <lineage>
        <taxon>Eukaryota</taxon>
        <taxon>Fungi</taxon>
        <taxon>Dikarya</taxon>
        <taxon>Ascomycota</taxon>
        <taxon>Pezizomycotina</taxon>
        <taxon>Sordariomycetes</taxon>
        <taxon>Xylariomycetidae</taxon>
        <taxon>Xylariales</taxon>
        <taxon>Diatrypaceae</taxon>
        <taxon>Eutypa</taxon>
    </lineage>
</organism>
<evidence type="ECO:0000256" key="3">
    <source>
        <dbReference type="ARBA" id="ARBA00017934"/>
    </source>
</evidence>
<dbReference type="InterPro" id="IPR008570">
    <property type="entry name" value="ESCRT-II_cplx_Vps25-sub"/>
</dbReference>
<accession>M7T0Y0</accession>
<keyword evidence="6" id="KW-0653">Protein transport</keyword>
<dbReference type="eggNOG" id="KOG4068">
    <property type="taxonomic scope" value="Eukaryota"/>
</dbReference>
<dbReference type="OrthoDB" id="245150at2759"/>
<name>M7T0Y0_EUTLA</name>
<dbReference type="GO" id="GO:0000814">
    <property type="term" value="C:ESCRT II complex"/>
    <property type="evidence" value="ECO:0007669"/>
    <property type="project" value="InterPro"/>
</dbReference>
<keyword evidence="5" id="KW-0963">Cytoplasm</keyword>
<dbReference type="PANTHER" id="PTHR13149:SF0">
    <property type="entry name" value="VACUOLAR PROTEIN-SORTING-ASSOCIATED PROTEIN 25"/>
    <property type="match status" value="1"/>
</dbReference>
<dbReference type="GO" id="GO:0043328">
    <property type="term" value="P:protein transport to vacuole involved in ubiquitin-dependent protein catabolic process via the multivesicular body sorting pathway"/>
    <property type="evidence" value="ECO:0007669"/>
    <property type="project" value="TreeGrafter"/>
</dbReference>
<dbReference type="GO" id="GO:0016236">
    <property type="term" value="P:macroautophagy"/>
    <property type="evidence" value="ECO:0007669"/>
    <property type="project" value="UniProtKB-ARBA"/>
</dbReference>
<evidence type="ECO:0000256" key="4">
    <source>
        <dbReference type="ARBA" id="ARBA00022448"/>
    </source>
</evidence>
<evidence type="ECO:0000256" key="7">
    <source>
        <dbReference type="ARBA" id="ARBA00030094"/>
    </source>
</evidence>
<dbReference type="InterPro" id="IPR036388">
    <property type="entry name" value="WH-like_DNA-bd_sf"/>
</dbReference>
<evidence type="ECO:0000256" key="5">
    <source>
        <dbReference type="ARBA" id="ARBA00022490"/>
    </source>
</evidence>
<dbReference type="SUPFAM" id="SSF46785">
    <property type="entry name" value="Winged helix' DNA-binding domain"/>
    <property type="match status" value="2"/>
</dbReference>
<dbReference type="OMA" id="TRCLIMW"/>
<evidence type="ECO:0000256" key="2">
    <source>
        <dbReference type="ARBA" id="ARBA00009674"/>
    </source>
</evidence>
<dbReference type="GO" id="GO:0005198">
    <property type="term" value="F:structural molecule activity"/>
    <property type="evidence" value="ECO:0007669"/>
    <property type="project" value="TreeGrafter"/>
</dbReference>
<dbReference type="STRING" id="1287681.M7T0Y0"/>
<feature type="region of interest" description="Disordered" evidence="8">
    <location>
        <begin position="1"/>
        <end position="71"/>
    </location>
</feature>
<dbReference type="Pfam" id="PF05871">
    <property type="entry name" value="ESCRT-II"/>
    <property type="match status" value="1"/>
</dbReference>
<comment type="subcellular location">
    <subcellularLocation>
        <location evidence="1">Cytoplasm</location>
    </subcellularLocation>
</comment>
<feature type="compositionally biased region" description="Low complexity" evidence="8">
    <location>
        <begin position="1"/>
        <end position="67"/>
    </location>
</feature>
<sequence length="277" mass="30023">MQSATSTPTPGLTTTATAAPSSSSLSTATTTTTTTTLNPPKSSPNTNANNNNNNNNNNIPSTTTANPFEFPREYQFPPFFTRQPNATTRHSQLEKWSTLIQGWARHRRLFRVSVAEEELFHNRRLGRRLSPADAREVLEFMRREGRAEPVVGGRGSGGGGGMISSAFGVGDDLGLGEGEGGGGGSGAGAGGGTTNDVYWVYWKTPEEWAHDLEAWVEETAQKGVVFTLYELTEGEDTRGTDFYGLDPEVLQKALQVLVKRGKAQIFGQEDQQGVKFF</sequence>
<evidence type="ECO:0000256" key="6">
    <source>
        <dbReference type="ARBA" id="ARBA00022927"/>
    </source>
</evidence>
<evidence type="ECO:0000313" key="10">
    <source>
        <dbReference type="Proteomes" id="UP000012174"/>
    </source>
</evidence>
<dbReference type="EMBL" id="KB705854">
    <property type="protein sequence ID" value="EMR70493.1"/>
    <property type="molecule type" value="Genomic_DNA"/>
</dbReference>
<dbReference type="FunFam" id="1.10.10.10:FF:000141">
    <property type="entry name" value="vacuolar protein-sorting-associated protein 25"/>
    <property type="match status" value="1"/>
</dbReference>
<evidence type="ECO:0000256" key="8">
    <source>
        <dbReference type="SAM" id="MobiDB-lite"/>
    </source>
</evidence>
<keyword evidence="10" id="KW-1185">Reference proteome</keyword>
<dbReference type="Gene3D" id="1.10.10.570">
    <property type="entry name" value="Winged helix' DNA-binding domain. Chain C. Domain 1"/>
    <property type="match status" value="1"/>
</dbReference>
<dbReference type="FunFam" id="1.10.10.570:FF:000003">
    <property type="entry name" value="Vacuolar protein-sorting-associated protein 25"/>
    <property type="match status" value="1"/>
</dbReference>
<reference evidence="10" key="1">
    <citation type="journal article" date="2013" name="Genome Announc.">
        <title>Draft genome sequence of the grapevine dieback fungus Eutypa lata UCR-EL1.</title>
        <authorList>
            <person name="Blanco-Ulate B."/>
            <person name="Rolshausen P.E."/>
            <person name="Cantu D."/>
        </authorList>
    </citation>
    <scope>NUCLEOTIDE SEQUENCE [LARGE SCALE GENOMIC DNA]</scope>
    <source>
        <strain evidence="10">UCR-EL1</strain>
    </source>
</reference>
<dbReference type="Proteomes" id="UP000012174">
    <property type="component" value="Unassembled WGS sequence"/>
</dbReference>
<keyword evidence="4" id="KW-0813">Transport</keyword>
<dbReference type="GO" id="GO:0042803">
    <property type="term" value="F:protein homodimerization activity"/>
    <property type="evidence" value="ECO:0007669"/>
    <property type="project" value="TreeGrafter"/>
</dbReference>
<evidence type="ECO:0000256" key="1">
    <source>
        <dbReference type="ARBA" id="ARBA00004496"/>
    </source>
</evidence>
<evidence type="ECO:0000313" key="9">
    <source>
        <dbReference type="EMBL" id="EMR70493.1"/>
    </source>
</evidence>
<dbReference type="PANTHER" id="PTHR13149">
    <property type="entry name" value="VACUOLAR PROTEIN SORTING-ASSOCIATED PROTEIN VPS25"/>
    <property type="match status" value="1"/>
</dbReference>
<gene>
    <name evidence="9" type="ORF">UCREL1_2487</name>
</gene>
<dbReference type="InterPro" id="IPR036390">
    <property type="entry name" value="WH_DNA-bd_sf"/>
</dbReference>
<dbReference type="Gene3D" id="1.10.10.10">
    <property type="entry name" value="Winged helix-like DNA-binding domain superfamily/Winged helix DNA-binding domain"/>
    <property type="match status" value="1"/>
</dbReference>